<proteinExistence type="predicted"/>
<dbReference type="PANTHER" id="PTHR21708:SF26">
    <property type="entry name" value="2-DEHYDROPANTOATE 2-REDUCTASE"/>
    <property type="match status" value="1"/>
</dbReference>
<dbReference type="GO" id="GO:0005737">
    <property type="term" value="C:cytoplasm"/>
    <property type="evidence" value="ECO:0007669"/>
    <property type="project" value="TreeGrafter"/>
</dbReference>
<dbReference type="FunFam" id="1.10.1040.10:FF:000017">
    <property type="entry name" value="2-dehydropantoate 2-reductase"/>
    <property type="match status" value="1"/>
</dbReference>
<dbReference type="PANTHER" id="PTHR21708">
    <property type="entry name" value="PROBABLE 2-DEHYDROPANTOATE 2-REDUCTASE"/>
    <property type="match status" value="1"/>
</dbReference>
<evidence type="ECO:0000259" key="1">
    <source>
        <dbReference type="Pfam" id="PF08546"/>
    </source>
</evidence>
<comment type="caution">
    <text evidence="2">The sequence shown here is derived from an EMBL/GenBank/DDBJ whole genome shotgun (WGS) entry which is preliminary data.</text>
</comment>
<dbReference type="InterPro" id="IPR051402">
    <property type="entry name" value="KPR-Related"/>
</dbReference>
<gene>
    <name evidence="2" type="ORF">LCGC14_2828610</name>
</gene>
<protein>
    <recommendedName>
        <fullName evidence="1">Ketopantoate reductase C-terminal domain-containing protein</fullName>
    </recommendedName>
</protein>
<dbReference type="SUPFAM" id="SSF48179">
    <property type="entry name" value="6-phosphogluconate dehydrogenase C-terminal domain-like"/>
    <property type="match status" value="1"/>
</dbReference>
<feature type="domain" description="Ketopantoate reductase C-terminal" evidence="1">
    <location>
        <begin position="65"/>
        <end position="185"/>
    </location>
</feature>
<dbReference type="Gene3D" id="3.40.50.720">
    <property type="entry name" value="NAD(P)-binding Rossmann-like Domain"/>
    <property type="match status" value="1"/>
</dbReference>
<dbReference type="Gene3D" id="1.10.1040.10">
    <property type="entry name" value="N-(1-d-carboxylethyl)-l-norvaline Dehydrogenase, domain 2"/>
    <property type="match status" value="1"/>
</dbReference>
<sequence>MLGSQHVLGGLAKIISFKVGPGHIRHAGAEPYVAFGELDNRHSERAERLRQAFVRAQVTVEIPSDIQAALWEKFLFVVSWGGMGAVTRAPIGVLRSVPETRQMLEQAMHEIYTLAQAREIALPEDAIRKTIAFVDTLPPSGTTSLQRDIVEGKPSELESWNGAVVRLGQEVEVTTPLNAFIYHSLLPLELRARGKMQFSI</sequence>
<dbReference type="InterPro" id="IPR013328">
    <property type="entry name" value="6PGD_dom2"/>
</dbReference>
<name>A0A0F8Z1L0_9ZZZZ</name>
<dbReference type="InterPro" id="IPR013752">
    <property type="entry name" value="KPA_reductase"/>
</dbReference>
<reference evidence="2" key="1">
    <citation type="journal article" date="2015" name="Nature">
        <title>Complex archaea that bridge the gap between prokaryotes and eukaryotes.</title>
        <authorList>
            <person name="Spang A."/>
            <person name="Saw J.H."/>
            <person name="Jorgensen S.L."/>
            <person name="Zaremba-Niedzwiedzka K."/>
            <person name="Martijn J."/>
            <person name="Lind A.E."/>
            <person name="van Eijk R."/>
            <person name="Schleper C."/>
            <person name="Guy L."/>
            <person name="Ettema T.J."/>
        </authorList>
    </citation>
    <scope>NUCLEOTIDE SEQUENCE</scope>
</reference>
<evidence type="ECO:0000313" key="2">
    <source>
        <dbReference type="EMBL" id="KKK79925.1"/>
    </source>
</evidence>
<organism evidence="2">
    <name type="scientific">marine sediment metagenome</name>
    <dbReference type="NCBI Taxonomy" id="412755"/>
    <lineage>
        <taxon>unclassified sequences</taxon>
        <taxon>metagenomes</taxon>
        <taxon>ecological metagenomes</taxon>
    </lineage>
</organism>
<dbReference type="Pfam" id="PF08546">
    <property type="entry name" value="ApbA_C"/>
    <property type="match status" value="1"/>
</dbReference>
<dbReference type="EMBL" id="LAZR01053809">
    <property type="protein sequence ID" value="KKK79925.1"/>
    <property type="molecule type" value="Genomic_DNA"/>
</dbReference>
<dbReference type="InterPro" id="IPR008927">
    <property type="entry name" value="6-PGluconate_DH-like_C_sf"/>
</dbReference>
<accession>A0A0F8Z1L0</accession>
<dbReference type="AlphaFoldDB" id="A0A0F8Z1L0"/>